<dbReference type="AlphaFoldDB" id="A0A6G1JQD0"/>
<dbReference type="SMART" id="SM00341">
    <property type="entry name" value="HRDC"/>
    <property type="match status" value="1"/>
</dbReference>
<dbReference type="OrthoDB" id="1920326at2759"/>
<feature type="compositionally biased region" description="Acidic residues" evidence="3">
    <location>
        <begin position="493"/>
        <end position="507"/>
    </location>
</feature>
<dbReference type="SUPFAM" id="SSF53098">
    <property type="entry name" value="Ribonuclease H-like"/>
    <property type="match status" value="1"/>
</dbReference>
<evidence type="ECO:0000256" key="1">
    <source>
        <dbReference type="ARBA" id="ARBA00022722"/>
    </source>
</evidence>
<dbReference type="InterPro" id="IPR051132">
    <property type="entry name" value="3-5_Exonuclease_domain"/>
</dbReference>
<dbReference type="Pfam" id="PF01612">
    <property type="entry name" value="DNA_pol_A_exo1"/>
    <property type="match status" value="1"/>
</dbReference>
<dbReference type="GO" id="GO:0005737">
    <property type="term" value="C:cytoplasm"/>
    <property type="evidence" value="ECO:0007669"/>
    <property type="project" value="TreeGrafter"/>
</dbReference>
<dbReference type="Gene3D" id="1.10.150.80">
    <property type="entry name" value="HRDC domain"/>
    <property type="match status" value="1"/>
</dbReference>
<dbReference type="GO" id="GO:0006139">
    <property type="term" value="P:nucleobase-containing compound metabolic process"/>
    <property type="evidence" value="ECO:0007669"/>
    <property type="project" value="InterPro"/>
</dbReference>
<dbReference type="InterPro" id="IPR036397">
    <property type="entry name" value="RNaseH_sf"/>
</dbReference>
<feature type="region of interest" description="Disordered" evidence="3">
    <location>
        <begin position="489"/>
        <end position="527"/>
    </location>
</feature>
<reference evidence="5" key="1">
    <citation type="journal article" date="2020" name="Stud. Mycol.">
        <title>101 Dothideomycetes genomes: a test case for predicting lifestyles and emergence of pathogens.</title>
        <authorList>
            <person name="Haridas S."/>
            <person name="Albert R."/>
            <person name="Binder M."/>
            <person name="Bloem J."/>
            <person name="Labutti K."/>
            <person name="Salamov A."/>
            <person name="Andreopoulos B."/>
            <person name="Baker S."/>
            <person name="Barry K."/>
            <person name="Bills G."/>
            <person name="Bluhm B."/>
            <person name="Cannon C."/>
            <person name="Castanera R."/>
            <person name="Culley D."/>
            <person name="Daum C."/>
            <person name="Ezra D."/>
            <person name="Gonzalez J."/>
            <person name="Henrissat B."/>
            <person name="Kuo A."/>
            <person name="Liang C."/>
            <person name="Lipzen A."/>
            <person name="Lutzoni F."/>
            <person name="Magnuson J."/>
            <person name="Mondo S."/>
            <person name="Nolan M."/>
            <person name="Ohm R."/>
            <person name="Pangilinan J."/>
            <person name="Park H.-J."/>
            <person name="Ramirez L."/>
            <person name="Alfaro M."/>
            <person name="Sun H."/>
            <person name="Tritt A."/>
            <person name="Yoshinaga Y."/>
            <person name="Zwiers L.-H."/>
            <person name="Turgeon B."/>
            <person name="Goodwin S."/>
            <person name="Spatafora J."/>
            <person name="Crous P."/>
            <person name="Grigoriev I."/>
        </authorList>
    </citation>
    <scope>NUCLEOTIDE SEQUENCE</scope>
    <source>
        <strain evidence="5">CBS 279.74</strain>
    </source>
</reference>
<keyword evidence="6" id="KW-1185">Reference proteome</keyword>
<evidence type="ECO:0000313" key="5">
    <source>
        <dbReference type="EMBL" id="KAF2702834.1"/>
    </source>
</evidence>
<dbReference type="InterPro" id="IPR002562">
    <property type="entry name" value="3'-5'_exonuclease_dom"/>
</dbReference>
<keyword evidence="1" id="KW-0540">Nuclease</keyword>
<feature type="region of interest" description="Disordered" evidence="3">
    <location>
        <begin position="301"/>
        <end position="329"/>
    </location>
</feature>
<dbReference type="SMART" id="SM00474">
    <property type="entry name" value="35EXOc"/>
    <property type="match status" value="1"/>
</dbReference>
<dbReference type="Pfam" id="PF00570">
    <property type="entry name" value="HRDC"/>
    <property type="match status" value="1"/>
</dbReference>
<dbReference type="CDD" id="cd06141">
    <property type="entry name" value="WRN_exo"/>
    <property type="match status" value="1"/>
</dbReference>
<dbReference type="Proteomes" id="UP000799428">
    <property type="component" value="Unassembled WGS sequence"/>
</dbReference>
<evidence type="ECO:0000256" key="3">
    <source>
        <dbReference type="SAM" id="MobiDB-lite"/>
    </source>
</evidence>
<accession>A0A6G1JQD0</accession>
<sequence length="653" mass="71852">MPREHLTRPDDAAKHVGDKGPNWPMSYKLRLPRNPHLGIISAKPWWTHELYLGPDAKPVEVLYSKSQVESELVAQNFVDEAVLGFDMEWPIYPTSNRLQEKIGLIQIASENKIGLFHIGLHDGTTPEQIIAPSLRKIIESPSITKTGVAILKADFSRLQNMFGLKPQGAFELSHLHRLVTFGARRPELITTKMVALAYQVEQHLGLPLSKGAVRTSNWSRPLNQQQMTYAAADAYAGFMLYHCMNAKRLAMRPTPPLPVFADKYPLTGSRSKLNPLLLHPLEQGGSLTTIAGFFGLDKKKEEQGPQVPSEAKGSKANSTTKAAEAKVGNKQEKRKLDGLSQALYKDLVVRRTALAADENLPVYLIAPNAVLEGLAELRPLDDDALLQVKGIGKRMQEKYGAEWLQVIALFLSSHDIKSFEPGTGMCSASSVSALDARAPALPVARTRRRKVPLVGEVEDTASSSPAFGTPPQQARVLHTGISFTMAATNLDFGGEDEKEGQDEDEEKEKDKDKDENQEEHKGGLSDSCSSSVYVIWPSMSTCQLKRKRTESSLDARSLTGPPMAPIIASKIPSLERKIFRNKLLALSKLVSRMLKPPPRAPIVSEGTLDLISSTIPRTREELGRIPGIDTFVEACQCVEKDLLGFIHKHAPAG</sequence>
<dbReference type="Gene3D" id="3.30.420.10">
    <property type="entry name" value="Ribonuclease H-like superfamily/Ribonuclease H"/>
    <property type="match status" value="1"/>
</dbReference>
<name>A0A6G1JQD0_9PLEO</name>
<protein>
    <recommendedName>
        <fullName evidence="4">HRDC domain-containing protein</fullName>
    </recommendedName>
</protein>
<evidence type="ECO:0000313" key="6">
    <source>
        <dbReference type="Proteomes" id="UP000799428"/>
    </source>
</evidence>
<dbReference type="EMBL" id="MU005792">
    <property type="protein sequence ID" value="KAF2702834.1"/>
    <property type="molecule type" value="Genomic_DNA"/>
</dbReference>
<dbReference type="GO" id="GO:0008408">
    <property type="term" value="F:3'-5' exonuclease activity"/>
    <property type="evidence" value="ECO:0007669"/>
    <property type="project" value="InterPro"/>
</dbReference>
<organism evidence="5 6">
    <name type="scientific">Pleomassaria siparia CBS 279.74</name>
    <dbReference type="NCBI Taxonomy" id="1314801"/>
    <lineage>
        <taxon>Eukaryota</taxon>
        <taxon>Fungi</taxon>
        <taxon>Dikarya</taxon>
        <taxon>Ascomycota</taxon>
        <taxon>Pezizomycotina</taxon>
        <taxon>Dothideomycetes</taxon>
        <taxon>Pleosporomycetidae</taxon>
        <taxon>Pleosporales</taxon>
        <taxon>Pleomassariaceae</taxon>
        <taxon>Pleomassaria</taxon>
    </lineage>
</organism>
<dbReference type="PROSITE" id="PS50967">
    <property type="entry name" value="HRDC"/>
    <property type="match status" value="1"/>
</dbReference>
<keyword evidence="2" id="KW-0378">Hydrolase</keyword>
<dbReference type="GO" id="GO:0000166">
    <property type="term" value="F:nucleotide binding"/>
    <property type="evidence" value="ECO:0007669"/>
    <property type="project" value="InterPro"/>
</dbReference>
<dbReference type="PANTHER" id="PTHR13620">
    <property type="entry name" value="3-5 EXONUCLEASE"/>
    <property type="match status" value="1"/>
</dbReference>
<dbReference type="GO" id="GO:0005634">
    <property type="term" value="C:nucleus"/>
    <property type="evidence" value="ECO:0007669"/>
    <property type="project" value="TreeGrafter"/>
</dbReference>
<dbReference type="InterPro" id="IPR002121">
    <property type="entry name" value="HRDC_dom"/>
</dbReference>
<gene>
    <name evidence="5" type="ORF">K504DRAFT_464019</name>
</gene>
<dbReference type="SUPFAM" id="SSF47819">
    <property type="entry name" value="HRDC-like"/>
    <property type="match status" value="1"/>
</dbReference>
<feature type="domain" description="HRDC" evidence="4">
    <location>
        <begin position="337"/>
        <end position="417"/>
    </location>
</feature>
<dbReference type="InterPro" id="IPR010997">
    <property type="entry name" value="HRDC-like_sf"/>
</dbReference>
<dbReference type="PANTHER" id="PTHR13620:SF104">
    <property type="entry name" value="EXONUCLEASE 3'-5' DOMAIN-CONTAINING PROTEIN 2"/>
    <property type="match status" value="1"/>
</dbReference>
<dbReference type="InterPro" id="IPR012337">
    <property type="entry name" value="RNaseH-like_sf"/>
</dbReference>
<evidence type="ECO:0000256" key="2">
    <source>
        <dbReference type="ARBA" id="ARBA00022801"/>
    </source>
</evidence>
<evidence type="ECO:0000259" key="4">
    <source>
        <dbReference type="PROSITE" id="PS50967"/>
    </source>
</evidence>
<feature type="compositionally biased region" description="Basic and acidic residues" evidence="3">
    <location>
        <begin position="508"/>
        <end position="523"/>
    </location>
</feature>
<dbReference type="InterPro" id="IPR044876">
    <property type="entry name" value="HRDC_dom_sf"/>
</dbReference>
<proteinExistence type="predicted"/>
<dbReference type="GO" id="GO:0003676">
    <property type="term" value="F:nucleic acid binding"/>
    <property type="evidence" value="ECO:0007669"/>
    <property type="project" value="InterPro"/>
</dbReference>